<dbReference type="PANTHER" id="PTHR34605:SF3">
    <property type="entry name" value="P CELL-TYPE AGGLUTINATION PROTEIN MAP4-LIKE-RELATED"/>
    <property type="match status" value="1"/>
</dbReference>
<reference evidence="3" key="1">
    <citation type="journal article" date="2014" name="Proc. Natl. Acad. Sci. U.S.A.">
        <title>Extensive sampling of basidiomycete genomes demonstrates inadequacy of the white-rot/brown-rot paradigm for wood decay fungi.</title>
        <authorList>
            <person name="Riley R."/>
            <person name="Salamov A.A."/>
            <person name="Brown D.W."/>
            <person name="Nagy L.G."/>
            <person name="Floudas D."/>
            <person name="Held B.W."/>
            <person name="Levasseur A."/>
            <person name="Lombard V."/>
            <person name="Morin E."/>
            <person name="Otillar R."/>
            <person name="Lindquist E.A."/>
            <person name="Sun H."/>
            <person name="LaButti K.M."/>
            <person name="Schmutz J."/>
            <person name="Jabbour D."/>
            <person name="Luo H."/>
            <person name="Baker S.E."/>
            <person name="Pisabarro A.G."/>
            <person name="Walton J.D."/>
            <person name="Blanchette R.A."/>
            <person name="Henrissat B."/>
            <person name="Martin F."/>
            <person name="Cullen D."/>
            <person name="Hibbett D.S."/>
            <person name="Grigoriev I.V."/>
        </authorList>
    </citation>
    <scope>NUCLEOTIDE SEQUENCE [LARGE SCALE GENOMIC DNA]</scope>
    <source>
        <strain evidence="3">CBS 339.88</strain>
    </source>
</reference>
<evidence type="ECO:0000313" key="2">
    <source>
        <dbReference type="EMBL" id="KDR75586.1"/>
    </source>
</evidence>
<dbReference type="InterPro" id="IPR011010">
    <property type="entry name" value="DNA_brk_join_enz"/>
</dbReference>
<dbReference type="InterPro" id="IPR013762">
    <property type="entry name" value="Integrase-like_cat_sf"/>
</dbReference>
<feature type="non-terminal residue" evidence="2">
    <location>
        <position position="250"/>
    </location>
</feature>
<dbReference type="GO" id="GO:0006310">
    <property type="term" value="P:DNA recombination"/>
    <property type="evidence" value="ECO:0007669"/>
    <property type="project" value="UniProtKB-KW"/>
</dbReference>
<dbReference type="Gene3D" id="1.10.443.10">
    <property type="entry name" value="Intergrase catalytic core"/>
    <property type="match status" value="1"/>
</dbReference>
<sequence>LHDLPIEPTEQTLSFFTVFMSSHIKPDSVDSYLSGIANQLEGFFPNVRKNRNSILVSRTLAGCKRRFGTPVNRKRPLSKSDILFVISQIGSSKSHDDMLFLAMITTGVDALLRLAAMAFPDKLKSRNYKKVTLRHTVNVSPTLYSFHLPGHKADRFFEGNTIIVRKTSLQTDPYRFFTRYLSSRDSLHPLKPELWLRQSGRVPTRSWFMRRMRKFFPKDVGGASMRAGGATALAEAGAPPHLIQAIGRWT</sequence>
<name>A0A067SXH1_GALM3</name>
<feature type="non-terminal residue" evidence="2">
    <location>
        <position position="1"/>
    </location>
</feature>
<evidence type="ECO:0000256" key="1">
    <source>
        <dbReference type="ARBA" id="ARBA00023172"/>
    </source>
</evidence>
<dbReference type="InterPro" id="IPR052925">
    <property type="entry name" value="Phage_Integrase-like_Recomb"/>
</dbReference>
<dbReference type="HOGENOM" id="CLU_083223_0_0_1"/>
<proteinExistence type="predicted"/>
<keyword evidence="3" id="KW-1185">Reference proteome</keyword>
<dbReference type="GO" id="GO:0015074">
    <property type="term" value="P:DNA integration"/>
    <property type="evidence" value="ECO:0007669"/>
    <property type="project" value="InterPro"/>
</dbReference>
<dbReference type="STRING" id="685588.A0A067SXH1"/>
<organism evidence="2 3">
    <name type="scientific">Galerina marginata (strain CBS 339.88)</name>
    <dbReference type="NCBI Taxonomy" id="685588"/>
    <lineage>
        <taxon>Eukaryota</taxon>
        <taxon>Fungi</taxon>
        <taxon>Dikarya</taxon>
        <taxon>Basidiomycota</taxon>
        <taxon>Agaricomycotina</taxon>
        <taxon>Agaricomycetes</taxon>
        <taxon>Agaricomycetidae</taxon>
        <taxon>Agaricales</taxon>
        <taxon>Agaricineae</taxon>
        <taxon>Strophariaceae</taxon>
        <taxon>Galerina</taxon>
    </lineage>
</organism>
<dbReference type="Proteomes" id="UP000027222">
    <property type="component" value="Unassembled WGS sequence"/>
</dbReference>
<dbReference type="PANTHER" id="PTHR34605">
    <property type="entry name" value="PHAGE_INTEGRASE DOMAIN-CONTAINING PROTEIN"/>
    <property type="match status" value="1"/>
</dbReference>
<dbReference type="GO" id="GO:0003677">
    <property type="term" value="F:DNA binding"/>
    <property type="evidence" value="ECO:0007669"/>
    <property type="project" value="InterPro"/>
</dbReference>
<dbReference type="AlphaFoldDB" id="A0A067SXH1"/>
<gene>
    <name evidence="2" type="ORF">GALMADRAFT_32023</name>
</gene>
<evidence type="ECO:0008006" key="4">
    <source>
        <dbReference type="Google" id="ProtNLM"/>
    </source>
</evidence>
<evidence type="ECO:0000313" key="3">
    <source>
        <dbReference type="Proteomes" id="UP000027222"/>
    </source>
</evidence>
<dbReference type="OrthoDB" id="5598396at2759"/>
<dbReference type="EMBL" id="KL142380">
    <property type="protein sequence ID" value="KDR75586.1"/>
    <property type="molecule type" value="Genomic_DNA"/>
</dbReference>
<keyword evidence="1" id="KW-0233">DNA recombination</keyword>
<dbReference type="SUPFAM" id="SSF56349">
    <property type="entry name" value="DNA breaking-rejoining enzymes"/>
    <property type="match status" value="1"/>
</dbReference>
<accession>A0A067SXH1</accession>
<protein>
    <recommendedName>
        <fullName evidence="4">Tyr recombinase domain-containing protein</fullName>
    </recommendedName>
</protein>